<reference evidence="1 2" key="1">
    <citation type="submission" date="2020-03" db="EMBL/GenBank/DDBJ databases">
        <title>Soil Listeria distribution.</title>
        <authorList>
            <person name="Liao J."/>
            <person name="Wiedmann M."/>
        </authorList>
    </citation>
    <scope>NUCLEOTIDE SEQUENCE [LARGE SCALE GENOMIC DNA]</scope>
    <source>
        <strain evidence="1 2">FSL L7-1507</strain>
    </source>
</reference>
<name>A0A841ZPF9_9LIST</name>
<comment type="caution">
    <text evidence="1">The sequence shown here is derived from an EMBL/GenBank/DDBJ whole genome shotgun (WGS) entry which is preliminary data.</text>
</comment>
<proteinExistence type="predicted"/>
<evidence type="ECO:0000313" key="1">
    <source>
        <dbReference type="EMBL" id="MBC1522356.1"/>
    </source>
</evidence>
<gene>
    <name evidence="1" type="ORF">HB912_11930</name>
</gene>
<protein>
    <recommendedName>
        <fullName evidence="3">Two component regulator three Y domain-containing protein</fullName>
    </recommendedName>
</protein>
<dbReference type="AlphaFoldDB" id="A0A841ZPF9"/>
<organism evidence="1 2">
    <name type="scientific">Listeria aquatica</name>
    <dbReference type="NCBI Taxonomy" id="1494960"/>
    <lineage>
        <taxon>Bacteria</taxon>
        <taxon>Bacillati</taxon>
        <taxon>Bacillota</taxon>
        <taxon>Bacilli</taxon>
        <taxon>Bacillales</taxon>
        <taxon>Listeriaceae</taxon>
        <taxon>Listeria</taxon>
    </lineage>
</organism>
<dbReference type="RefSeq" id="WP_185374866.1">
    <property type="nucleotide sequence ID" value="NZ_JAARRM010000006.1"/>
</dbReference>
<evidence type="ECO:0000313" key="2">
    <source>
        <dbReference type="Proteomes" id="UP000559885"/>
    </source>
</evidence>
<dbReference type="SUPFAM" id="SSF53474">
    <property type="entry name" value="alpha/beta-Hydrolases"/>
    <property type="match status" value="1"/>
</dbReference>
<evidence type="ECO:0008006" key="3">
    <source>
        <dbReference type="Google" id="ProtNLM"/>
    </source>
</evidence>
<accession>A0A841ZPF9</accession>
<dbReference type="Proteomes" id="UP000559885">
    <property type="component" value="Unassembled WGS sequence"/>
</dbReference>
<dbReference type="EMBL" id="JAARRM010000006">
    <property type="protein sequence ID" value="MBC1522356.1"/>
    <property type="molecule type" value="Genomic_DNA"/>
</dbReference>
<dbReference type="Gene3D" id="3.40.50.1820">
    <property type="entry name" value="alpha/beta hydrolase"/>
    <property type="match status" value="1"/>
</dbReference>
<dbReference type="InterPro" id="IPR029058">
    <property type="entry name" value="AB_hydrolase_fold"/>
</dbReference>
<sequence>MKVKMGELEFKQNKLFMAFDIKKSFGKNYEYAYYVYQDDQITERIWYQDAQASMRFSVTPIYSGCYQIRLFIKENGEIIFNELSNLLWIDAIHKKQIETTFPKEKVFFSDNPVKYVFQKAKKESRYLILSFSGLYSTEFRGGPPVYNHMRTLTPVETHKLFILDSYLDQFCYYVGFGGEEDFERSVIALITMIANEYQIPPENIIATGSSKGGAAALYYSFKYHFGKAVIGAPQVYIAKYLDQRANSDSMRQRYNRLLGNDSQFGKLFWDGLILNQVARQTVFPELHFHVGEGDFHYSQHLKPLFKLFNEKKINYTLDLGRYEKHSDTGLYFTSFLLDKVQEIVMRKEERS</sequence>